<dbReference type="SUPFAM" id="SSF75304">
    <property type="entry name" value="Amidase signature (AS) enzymes"/>
    <property type="match status" value="1"/>
</dbReference>
<dbReference type="InterPro" id="IPR023631">
    <property type="entry name" value="Amidase_dom"/>
</dbReference>
<dbReference type="GO" id="GO:0012505">
    <property type="term" value="C:endomembrane system"/>
    <property type="evidence" value="ECO:0007669"/>
    <property type="project" value="TreeGrafter"/>
</dbReference>
<dbReference type="Gene3D" id="3.90.1300.10">
    <property type="entry name" value="Amidase signature (AS) domain"/>
    <property type="match status" value="1"/>
</dbReference>
<gene>
    <name evidence="2" type="ORF">METZ01_LOCUS84296</name>
</gene>
<dbReference type="PANTHER" id="PTHR43372">
    <property type="entry name" value="FATTY-ACID AMIDE HYDROLASE"/>
    <property type="match status" value="1"/>
</dbReference>
<dbReference type="EMBL" id="UINC01007106">
    <property type="protein sequence ID" value="SVA31442.1"/>
    <property type="molecule type" value="Genomic_DNA"/>
</dbReference>
<accession>A0A381UTD7</accession>
<dbReference type="InterPro" id="IPR036928">
    <property type="entry name" value="AS_sf"/>
</dbReference>
<dbReference type="Pfam" id="PF01425">
    <property type="entry name" value="Amidase"/>
    <property type="match status" value="1"/>
</dbReference>
<protein>
    <recommendedName>
        <fullName evidence="1">Amidase domain-containing protein</fullName>
    </recommendedName>
</protein>
<dbReference type="PANTHER" id="PTHR43372:SF4">
    <property type="entry name" value="FATTY-ACID AMIDE HYDROLASE 2"/>
    <property type="match status" value="1"/>
</dbReference>
<evidence type="ECO:0000259" key="1">
    <source>
        <dbReference type="Pfam" id="PF01425"/>
    </source>
</evidence>
<reference evidence="2" key="1">
    <citation type="submission" date="2018-05" db="EMBL/GenBank/DDBJ databases">
        <authorList>
            <person name="Lanie J.A."/>
            <person name="Ng W.-L."/>
            <person name="Kazmierczak K.M."/>
            <person name="Andrzejewski T.M."/>
            <person name="Davidsen T.M."/>
            <person name="Wayne K.J."/>
            <person name="Tettelin H."/>
            <person name="Glass J.I."/>
            <person name="Rusch D."/>
            <person name="Podicherti R."/>
            <person name="Tsui H.-C.T."/>
            <person name="Winkler M.E."/>
        </authorList>
    </citation>
    <scope>NUCLEOTIDE SEQUENCE</scope>
</reference>
<name>A0A381UTD7_9ZZZZ</name>
<organism evidence="2">
    <name type="scientific">marine metagenome</name>
    <dbReference type="NCBI Taxonomy" id="408172"/>
    <lineage>
        <taxon>unclassified sequences</taxon>
        <taxon>metagenomes</taxon>
        <taxon>ecological metagenomes</taxon>
    </lineage>
</organism>
<proteinExistence type="predicted"/>
<dbReference type="PIRSF" id="PIRSF001221">
    <property type="entry name" value="Amidase_fungi"/>
    <property type="match status" value="1"/>
</dbReference>
<feature type="domain" description="Amidase" evidence="1">
    <location>
        <begin position="31"/>
        <end position="469"/>
    </location>
</feature>
<dbReference type="InterPro" id="IPR052739">
    <property type="entry name" value="FAAH2"/>
</dbReference>
<evidence type="ECO:0000313" key="2">
    <source>
        <dbReference type="EMBL" id="SVA31442.1"/>
    </source>
</evidence>
<dbReference type="AlphaFoldDB" id="A0A381UTD7"/>
<sequence length="490" mass="52480">MSSDPQPQILGVRSACELLGMLKSREISSVELLEHFVERNNALHPKINAIVTLDIERAVASAKASDQRRLDDKAIGELDGLPMTIKDAIAVAGVRSTGGAVELEHHVPERDAEVVTKVRDAGAVIFGKTNLPRWSGDVQAFNEIFGTTNNPWNLDCGPGGSSGGASAAVACGLTSLDIGTDIGGSVRLPAHFAGVCGHKPSFGVVSQIGYIDHVSYGLSEADVNVFGPLARTVDDLELLFDVISGPRDNAGTGWKLRLPDARGTARELRVAAWLDDTDCPVSEAVLGVLDTAVAAMESDGISIDRAARPAVPFSDVREVGLPLISAAVSPGRTEEELAALQEVAADSSASPTMRMRARSSTMSHREWLLLTERRDTNRLLWADFFADFDVLLAPVAFVPAFEHQHDGILYTRTLTVDGIIRPYADLIVWTSQFGYVYLPSTVVPAGWTDDGRPVGIQVVGPYLSDRTTLEFAKYIESLLGGYRVPPIAAG</sequence>